<gene>
    <name evidence="1" type="ORF">GCM10009096_00440</name>
</gene>
<evidence type="ECO:0000313" key="2">
    <source>
        <dbReference type="Proteomes" id="UP001500713"/>
    </source>
</evidence>
<dbReference type="Proteomes" id="UP001500713">
    <property type="component" value="Unassembled WGS sequence"/>
</dbReference>
<organism evidence="1 2">
    <name type="scientific">Parasphingorhabdus litoris</name>
    <dbReference type="NCBI Taxonomy" id="394733"/>
    <lineage>
        <taxon>Bacteria</taxon>
        <taxon>Pseudomonadati</taxon>
        <taxon>Pseudomonadota</taxon>
        <taxon>Alphaproteobacteria</taxon>
        <taxon>Sphingomonadales</taxon>
        <taxon>Sphingomonadaceae</taxon>
        <taxon>Parasphingorhabdus</taxon>
    </lineage>
</organism>
<evidence type="ECO:0000313" key="1">
    <source>
        <dbReference type="EMBL" id="GAA0463880.1"/>
    </source>
</evidence>
<dbReference type="EMBL" id="BAAAEM010000002">
    <property type="protein sequence ID" value="GAA0463880.1"/>
    <property type="molecule type" value="Genomic_DNA"/>
</dbReference>
<name>A0ABN0ZZL0_9SPHN</name>
<proteinExistence type="predicted"/>
<sequence>MVTVLSAARAVSAVEYRNFQKSGLSVIMQEPALSSETPATLAVAVMATSKGCSKWISGKRGDKLPVLKIEKPI</sequence>
<comment type="caution">
    <text evidence="1">The sequence shown here is derived from an EMBL/GenBank/DDBJ whole genome shotgun (WGS) entry which is preliminary data.</text>
</comment>
<reference evidence="1 2" key="1">
    <citation type="journal article" date="2019" name="Int. J. Syst. Evol. Microbiol.">
        <title>The Global Catalogue of Microorganisms (GCM) 10K type strain sequencing project: providing services to taxonomists for standard genome sequencing and annotation.</title>
        <authorList>
            <consortium name="The Broad Institute Genomics Platform"/>
            <consortium name="The Broad Institute Genome Sequencing Center for Infectious Disease"/>
            <person name="Wu L."/>
            <person name="Ma J."/>
        </authorList>
    </citation>
    <scope>NUCLEOTIDE SEQUENCE [LARGE SCALE GENOMIC DNA]</scope>
    <source>
        <strain evidence="1 2">JCM 14162</strain>
    </source>
</reference>
<protein>
    <submittedName>
        <fullName evidence="1">Uncharacterized protein</fullName>
    </submittedName>
</protein>
<keyword evidence="2" id="KW-1185">Reference proteome</keyword>
<accession>A0ABN0ZZL0</accession>